<evidence type="ECO:0000256" key="5">
    <source>
        <dbReference type="PIRSR" id="PIRSR000350-4"/>
    </source>
</evidence>
<dbReference type="GO" id="GO:0000166">
    <property type="term" value="F:nucleotide binding"/>
    <property type="evidence" value="ECO:0007669"/>
    <property type="project" value="UniProtKB-KW"/>
</dbReference>
<dbReference type="Pfam" id="PF02852">
    <property type="entry name" value="Pyr_redox_dim"/>
    <property type="match status" value="1"/>
</dbReference>
<evidence type="ECO:0000256" key="2">
    <source>
        <dbReference type="ARBA" id="ARBA00022630"/>
    </source>
</evidence>
<name>A0A9W6SMK3_9ACTN</name>
<evidence type="ECO:0000259" key="7">
    <source>
        <dbReference type="Pfam" id="PF07992"/>
    </source>
</evidence>
<proteinExistence type="inferred from homology"/>
<dbReference type="GO" id="GO:0016491">
    <property type="term" value="F:oxidoreductase activity"/>
    <property type="evidence" value="ECO:0007669"/>
    <property type="project" value="InterPro"/>
</dbReference>
<reference evidence="8" key="1">
    <citation type="submission" date="2023-03" db="EMBL/GenBank/DDBJ databases">
        <title>Actinorhabdospora filicis NBRC 111898.</title>
        <authorList>
            <person name="Ichikawa N."/>
            <person name="Sato H."/>
            <person name="Tonouchi N."/>
        </authorList>
    </citation>
    <scope>NUCLEOTIDE SEQUENCE</scope>
    <source>
        <strain evidence="8">NBRC 111898</strain>
    </source>
</reference>
<dbReference type="PIRSF" id="PIRSF000350">
    <property type="entry name" value="Mercury_reductase_MerA"/>
    <property type="match status" value="1"/>
</dbReference>
<feature type="domain" description="FAD/NAD(P)-binding" evidence="7">
    <location>
        <begin position="5"/>
        <end position="317"/>
    </location>
</feature>
<organism evidence="8 9">
    <name type="scientific">Actinorhabdospora filicis</name>
    <dbReference type="NCBI Taxonomy" id="1785913"/>
    <lineage>
        <taxon>Bacteria</taxon>
        <taxon>Bacillati</taxon>
        <taxon>Actinomycetota</taxon>
        <taxon>Actinomycetes</taxon>
        <taxon>Micromonosporales</taxon>
        <taxon>Micromonosporaceae</taxon>
        <taxon>Actinorhabdospora</taxon>
    </lineage>
</organism>
<feature type="binding site" evidence="4">
    <location>
        <position position="263"/>
    </location>
    <ligand>
        <name>NAD(+)</name>
        <dbReference type="ChEBI" id="CHEBI:57540"/>
    </ligand>
</feature>
<evidence type="ECO:0000256" key="3">
    <source>
        <dbReference type="ARBA" id="ARBA00022827"/>
    </source>
</evidence>
<dbReference type="PANTHER" id="PTHR43014">
    <property type="entry name" value="MERCURIC REDUCTASE"/>
    <property type="match status" value="1"/>
</dbReference>
<feature type="binding site" evidence="4">
    <location>
        <position position="302"/>
    </location>
    <ligand>
        <name>FAD</name>
        <dbReference type="ChEBI" id="CHEBI:57692"/>
    </ligand>
</feature>
<comment type="similarity">
    <text evidence="1">Belongs to the class-I pyridine nucleotide-disulfide oxidoreductase family.</text>
</comment>
<dbReference type="InterPro" id="IPR036188">
    <property type="entry name" value="FAD/NAD-bd_sf"/>
</dbReference>
<dbReference type="PRINTS" id="PR00411">
    <property type="entry name" value="PNDRDTASEI"/>
</dbReference>
<dbReference type="InterPro" id="IPR023753">
    <property type="entry name" value="FAD/NAD-binding_dom"/>
</dbReference>
<dbReference type="RefSeq" id="WP_285663819.1">
    <property type="nucleotide sequence ID" value="NZ_BSTX01000002.1"/>
</dbReference>
<gene>
    <name evidence="8" type="ORF">Afil01_34790</name>
</gene>
<dbReference type="Pfam" id="PF07992">
    <property type="entry name" value="Pyr_redox_2"/>
    <property type="match status" value="1"/>
</dbReference>
<dbReference type="PRINTS" id="PR00368">
    <property type="entry name" value="FADPNR"/>
</dbReference>
<comment type="cofactor">
    <cofactor evidence="4">
        <name>FAD</name>
        <dbReference type="ChEBI" id="CHEBI:57692"/>
    </cofactor>
    <text evidence="4">Binds 1 FAD per subunit.</text>
</comment>
<dbReference type="Gene3D" id="3.30.390.30">
    <property type="match status" value="1"/>
</dbReference>
<feature type="binding site" evidence="4">
    <location>
        <position position="50"/>
    </location>
    <ligand>
        <name>FAD</name>
        <dbReference type="ChEBI" id="CHEBI:57692"/>
    </ligand>
</feature>
<feature type="binding site" evidence="4">
    <location>
        <begin position="176"/>
        <end position="183"/>
    </location>
    <ligand>
        <name>NAD(+)</name>
        <dbReference type="ChEBI" id="CHEBI:57540"/>
    </ligand>
</feature>
<keyword evidence="4" id="KW-0520">NAD</keyword>
<evidence type="ECO:0000259" key="6">
    <source>
        <dbReference type="Pfam" id="PF02852"/>
    </source>
</evidence>
<keyword evidence="2" id="KW-0285">Flavoprotein</keyword>
<evidence type="ECO:0000256" key="1">
    <source>
        <dbReference type="ARBA" id="ARBA00007532"/>
    </source>
</evidence>
<keyword evidence="9" id="KW-1185">Reference proteome</keyword>
<comment type="caution">
    <text evidence="8">The sequence shown here is derived from an EMBL/GenBank/DDBJ whole genome shotgun (WGS) entry which is preliminary data.</text>
</comment>
<evidence type="ECO:0000256" key="4">
    <source>
        <dbReference type="PIRSR" id="PIRSR000350-3"/>
    </source>
</evidence>
<feature type="binding site" evidence="4">
    <location>
        <position position="114"/>
    </location>
    <ligand>
        <name>FAD</name>
        <dbReference type="ChEBI" id="CHEBI:57692"/>
    </ligand>
</feature>
<feature type="domain" description="Pyridine nucleotide-disulphide oxidoreductase dimerisation" evidence="6">
    <location>
        <begin position="338"/>
        <end position="446"/>
    </location>
</feature>
<dbReference type="AlphaFoldDB" id="A0A9W6SMK3"/>
<keyword evidence="3 4" id="KW-0274">FAD</keyword>
<sequence>MTEVDAIILGMGVGGEEIAERLADAGLRVLGVDGGLVGGECPYWGCIPSKMMIRAANLIADARRLEGIGGFVQVTPDWAPVASRIRSEATDDWDDKVAVERFTGKGGTFVRGRGKLAGPGRVEVDGVTYTATRAVVVATGGAPVIPPIEGLAGTPYWTNREAIATETAPSSLIVLGGGAIGVELGQVFARFGTAVTIVEGAGRLLPAEEPEASEIVHQALAEDDIRIRVGARAVKVAHDGQNFTLTLDDGTTETAEKLLVAVGRKAQMADLGLETVGIDPSGHAIPVDGHMRAGDKLWAVGDVTGHGQFTHVAMYQAAVTVRDILGEPGPPTDYRALPRVTFTDPEVGAVGMTEQQARDAGLSVHVGITQIPTSARGWIYGDGNEGIVKLVIDTDRDLLVGATVAAPSGGETMGALAVAVYAEVKVTSMRNMMYAYPTFYRAIEDALRHIT</sequence>
<dbReference type="EMBL" id="BSTX01000002">
    <property type="protein sequence ID" value="GLZ78672.1"/>
    <property type="molecule type" value="Genomic_DNA"/>
</dbReference>
<feature type="disulfide bond" description="Redox-active" evidence="5">
    <location>
        <begin position="41"/>
        <end position="46"/>
    </location>
</feature>
<keyword evidence="4" id="KW-0547">Nucleotide-binding</keyword>
<dbReference type="InterPro" id="IPR016156">
    <property type="entry name" value="FAD/NAD-linked_Rdtase_dimer_sf"/>
</dbReference>
<dbReference type="SUPFAM" id="SSF55424">
    <property type="entry name" value="FAD/NAD-linked reductases, dimerisation (C-terminal) domain"/>
    <property type="match status" value="1"/>
</dbReference>
<dbReference type="Proteomes" id="UP001165079">
    <property type="component" value="Unassembled WGS sequence"/>
</dbReference>
<evidence type="ECO:0000313" key="8">
    <source>
        <dbReference type="EMBL" id="GLZ78672.1"/>
    </source>
</evidence>
<dbReference type="InterPro" id="IPR004099">
    <property type="entry name" value="Pyr_nucl-diS_OxRdtase_dimer"/>
</dbReference>
<feature type="binding site" evidence="4">
    <location>
        <position position="199"/>
    </location>
    <ligand>
        <name>NAD(+)</name>
        <dbReference type="ChEBI" id="CHEBI:57540"/>
    </ligand>
</feature>
<accession>A0A9W6SMK3</accession>
<evidence type="ECO:0000313" key="9">
    <source>
        <dbReference type="Proteomes" id="UP001165079"/>
    </source>
</evidence>
<dbReference type="InterPro" id="IPR001100">
    <property type="entry name" value="Pyr_nuc-diS_OxRdtase"/>
</dbReference>
<dbReference type="SUPFAM" id="SSF51905">
    <property type="entry name" value="FAD/NAD(P)-binding domain"/>
    <property type="match status" value="1"/>
</dbReference>
<dbReference type="Gene3D" id="3.50.50.60">
    <property type="entry name" value="FAD/NAD(P)-binding domain"/>
    <property type="match status" value="2"/>
</dbReference>
<protein>
    <submittedName>
        <fullName evidence="8">Pyridine nucleotide-disulfide oxidoreductase</fullName>
    </submittedName>
</protein>